<organism evidence="2 3">
    <name type="scientific">Plasmodium gallinaceum</name>
    <dbReference type="NCBI Taxonomy" id="5849"/>
    <lineage>
        <taxon>Eukaryota</taxon>
        <taxon>Sar</taxon>
        <taxon>Alveolata</taxon>
        <taxon>Apicomplexa</taxon>
        <taxon>Aconoidasida</taxon>
        <taxon>Haemosporida</taxon>
        <taxon>Plasmodiidae</taxon>
        <taxon>Plasmodium</taxon>
        <taxon>Plasmodium (Haemamoeba)</taxon>
    </lineage>
</organism>
<dbReference type="VEuPathDB" id="PlasmoDB:PGAL8A_00497500"/>
<dbReference type="EMBL" id="CVMV01000100">
    <property type="protein sequence ID" value="CRG97400.1"/>
    <property type="molecule type" value="Genomic_DNA"/>
</dbReference>
<sequence length="243" mass="28987">MDLNLSDAISIDSNKRLNEGESTASFAHRAIKDATVSIPENPLLRNLNSRDAIQNPSKDINLDSATSINVLHKKSLNIFQLVIIIIFFLRFKRAHSPKLKAKHEMNVRLQTILDNSNKKMKRDLEKKIREEEKNMEKQEKKLLKKKKKIEEKEKRILREKEMWEKRTLKEKQECDKSKLKELEEWEKLIIKKGENWKKEMIIEKIKLENEIQKNKEEGEKRMLEIIEKFEKEMLKEKKSGKRV</sequence>
<dbReference type="AlphaFoldDB" id="A0A1J1GY39"/>
<accession>A0A1J1GY39</accession>
<keyword evidence="3" id="KW-1185">Reference proteome</keyword>
<comment type="caution">
    <text evidence="2">The sequence shown here is derived from an EMBL/GenBank/DDBJ whole genome shotgun (WGS) entry which is preliminary data.</text>
</comment>
<feature type="coiled-coil region" evidence="1">
    <location>
        <begin position="121"/>
        <end position="166"/>
    </location>
</feature>
<evidence type="ECO:0000256" key="1">
    <source>
        <dbReference type="SAM" id="Coils"/>
    </source>
</evidence>
<dbReference type="RefSeq" id="XP_028530202.1">
    <property type="nucleotide sequence ID" value="XM_028673784.1"/>
</dbReference>
<evidence type="ECO:0000313" key="3">
    <source>
        <dbReference type="Proteomes" id="UP000220797"/>
    </source>
</evidence>
<dbReference type="Proteomes" id="UP000220797">
    <property type="component" value="Unassembled WGS sequence"/>
</dbReference>
<keyword evidence="1" id="KW-0175">Coiled coil</keyword>
<reference evidence="2" key="1">
    <citation type="submission" date="2015-04" db="EMBL/GenBank/DDBJ databases">
        <authorList>
            <consortium name="Pathogen Informatics"/>
        </authorList>
    </citation>
    <scope>NUCLEOTIDE SEQUENCE [LARGE SCALE GENOMIC DNA]</scope>
    <source>
        <strain evidence="2">8A</strain>
    </source>
</reference>
<protein>
    <submittedName>
        <fullName evidence="2">Fam-i protein</fullName>
    </submittedName>
</protein>
<dbReference type="GeneID" id="39733508"/>
<evidence type="ECO:0000313" key="2">
    <source>
        <dbReference type="EMBL" id="CRG97400.1"/>
    </source>
</evidence>
<proteinExistence type="predicted"/>
<gene>
    <name evidence="2" type="ORF">PGAL8A_00497500</name>
</gene>
<name>A0A1J1GY39_PLAGA</name>